<organism evidence="2 3">
    <name type="scientific">Pleurodeles waltl</name>
    <name type="common">Iberian ribbed newt</name>
    <dbReference type="NCBI Taxonomy" id="8319"/>
    <lineage>
        <taxon>Eukaryota</taxon>
        <taxon>Metazoa</taxon>
        <taxon>Chordata</taxon>
        <taxon>Craniata</taxon>
        <taxon>Vertebrata</taxon>
        <taxon>Euteleostomi</taxon>
        <taxon>Amphibia</taxon>
        <taxon>Batrachia</taxon>
        <taxon>Caudata</taxon>
        <taxon>Salamandroidea</taxon>
        <taxon>Salamandridae</taxon>
        <taxon>Pleurodelinae</taxon>
        <taxon>Pleurodeles</taxon>
    </lineage>
</organism>
<evidence type="ECO:0000256" key="1">
    <source>
        <dbReference type="SAM" id="MobiDB-lite"/>
    </source>
</evidence>
<evidence type="ECO:0000313" key="3">
    <source>
        <dbReference type="Proteomes" id="UP001066276"/>
    </source>
</evidence>
<sequence>MDVSTRCLSRGSPVIDGRSSTNQPVCSNPPYRPIIAVLPDIPRAVASTPVFRAPPPFLGQLLEQSRSAECCPSASLPFFDTDYESVPDSYDYMPTSPSAPSHVSDPAVTGLTPADIQDTDPVMDSSTRNWYTVRGNHAPSQRLQDYLV</sequence>
<dbReference type="AlphaFoldDB" id="A0AAV7VVY5"/>
<proteinExistence type="predicted"/>
<gene>
    <name evidence="2" type="ORF">NDU88_001258</name>
</gene>
<feature type="region of interest" description="Disordered" evidence="1">
    <location>
        <begin position="89"/>
        <end position="127"/>
    </location>
</feature>
<evidence type="ECO:0000313" key="2">
    <source>
        <dbReference type="EMBL" id="KAJ1205833.1"/>
    </source>
</evidence>
<accession>A0AAV7VVY5</accession>
<name>A0AAV7VVY5_PLEWA</name>
<feature type="region of interest" description="Disordered" evidence="1">
    <location>
        <begin position="1"/>
        <end position="23"/>
    </location>
</feature>
<reference evidence="2" key="1">
    <citation type="journal article" date="2022" name="bioRxiv">
        <title>Sequencing and chromosome-scale assembly of the giantPleurodeles waltlgenome.</title>
        <authorList>
            <person name="Brown T."/>
            <person name="Elewa A."/>
            <person name="Iarovenko S."/>
            <person name="Subramanian E."/>
            <person name="Araus A.J."/>
            <person name="Petzold A."/>
            <person name="Susuki M."/>
            <person name="Suzuki K.-i.T."/>
            <person name="Hayashi T."/>
            <person name="Toyoda A."/>
            <person name="Oliveira C."/>
            <person name="Osipova E."/>
            <person name="Leigh N.D."/>
            <person name="Simon A."/>
            <person name="Yun M.H."/>
        </authorList>
    </citation>
    <scope>NUCLEOTIDE SEQUENCE</scope>
    <source>
        <strain evidence="2">20211129_DDA</strain>
        <tissue evidence="2">Liver</tissue>
    </source>
</reference>
<comment type="caution">
    <text evidence="2">The sequence shown here is derived from an EMBL/GenBank/DDBJ whole genome shotgun (WGS) entry which is preliminary data.</text>
</comment>
<dbReference type="Proteomes" id="UP001066276">
    <property type="component" value="Chromosome 1_2"/>
</dbReference>
<protein>
    <submittedName>
        <fullName evidence="2">Uncharacterized protein</fullName>
    </submittedName>
</protein>
<keyword evidence="3" id="KW-1185">Reference proteome</keyword>
<dbReference type="EMBL" id="JANPWB010000002">
    <property type="protein sequence ID" value="KAJ1205833.1"/>
    <property type="molecule type" value="Genomic_DNA"/>
</dbReference>